<dbReference type="eggNOG" id="KOG4152">
    <property type="taxonomic scope" value="Eukaryota"/>
</dbReference>
<evidence type="ECO:0000256" key="2">
    <source>
        <dbReference type="ARBA" id="ARBA00022737"/>
    </source>
</evidence>
<organism evidence="4 5">
    <name type="scientific">Thalassiosira pseudonana</name>
    <name type="common">Marine diatom</name>
    <name type="synonym">Cyclotella nana</name>
    <dbReference type="NCBI Taxonomy" id="35128"/>
    <lineage>
        <taxon>Eukaryota</taxon>
        <taxon>Sar</taxon>
        <taxon>Stramenopiles</taxon>
        <taxon>Ochrophyta</taxon>
        <taxon>Bacillariophyta</taxon>
        <taxon>Coscinodiscophyceae</taxon>
        <taxon>Thalassiosirophycidae</taxon>
        <taxon>Thalassiosirales</taxon>
        <taxon>Thalassiosiraceae</taxon>
        <taxon>Thalassiosira</taxon>
    </lineage>
</organism>
<dbReference type="AlphaFoldDB" id="B8C5H2"/>
<dbReference type="RefSeq" id="XP_002291010.1">
    <property type="nucleotide sequence ID" value="XM_002290974.1"/>
</dbReference>
<dbReference type="SUPFAM" id="SSF117281">
    <property type="entry name" value="Kelch motif"/>
    <property type="match status" value="2"/>
</dbReference>
<dbReference type="KEGG" id="tps:THAPSDRAFT_23054"/>
<reference evidence="4 5" key="1">
    <citation type="journal article" date="2004" name="Science">
        <title>The genome of the diatom Thalassiosira pseudonana: ecology, evolution, and metabolism.</title>
        <authorList>
            <person name="Armbrust E.V."/>
            <person name="Berges J.A."/>
            <person name="Bowler C."/>
            <person name="Green B.R."/>
            <person name="Martinez D."/>
            <person name="Putnam N.H."/>
            <person name="Zhou S."/>
            <person name="Allen A.E."/>
            <person name="Apt K.E."/>
            <person name="Bechner M."/>
            <person name="Brzezinski M.A."/>
            <person name="Chaal B.K."/>
            <person name="Chiovitti A."/>
            <person name="Davis A.K."/>
            <person name="Demarest M.S."/>
            <person name="Detter J.C."/>
            <person name="Glavina T."/>
            <person name="Goodstein D."/>
            <person name="Hadi M.Z."/>
            <person name="Hellsten U."/>
            <person name="Hildebrand M."/>
            <person name="Jenkins B.D."/>
            <person name="Jurka J."/>
            <person name="Kapitonov V.V."/>
            <person name="Kroger N."/>
            <person name="Lau W.W."/>
            <person name="Lane T.W."/>
            <person name="Larimer F.W."/>
            <person name="Lippmeier J.C."/>
            <person name="Lucas S."/>
            <person name="Medina M."/>
            <person name="Montsant A."/>
            <person name="Obornik M."/>
            <person name="Parker M.S."/>
            <person name="Palenik B."/>
            <person name="Pazour G.J."/>
            <person name="Richardson P.M."/>
            <person name="Rynearson T.A."/>
            <person name="Saito M.A."/>
            <person name="Schwartz D.C."/>
            <person name="Thamatrakoln K."/>
            <person name="Valentin K."/>
            <person name="Vardi A."/>
            <person name="Wilkerson F.P."/>
            <person name="Rokhsar D.S."/>
        </authorList>
    </citation>
    <scope>NUCLEOTIDE SEQUENCE [LARGE SCALE GENOMIC DNA]</scope>
    <source>
        <strain evidence="4 5">CCMP1335</strain>
    </source>
</reference>
<evidence type="ECO:0000256" key="1">
    <source>
        <dbReference type="ARBA" id="ARBA00022441"/>
    </source>
</evidence>
<dbReference type="OMA" id="WHSANFL"/>
<dbReference type="InParanoid" id="B8C5H2"/>
<dbReference type="PaxDb" id="35128-Thaps23054"/>
<feature type="compositionally biased region" description="Acidic residues" evidence="3">
    <location>
        <begin position="187"/>
        <end position="196"/>
    </location>
</feature>
<dbReference type="GeneID" id="7443572"/>
<keyword evidence="2" id="KW-0677">Repeat</keyword>
<feature type="compositionally biased region" description="Polar residues" evidence="3">
    <location>
        <begin position="203"/>
        <end position="217"/>
    </location>
</feature>
<feature type="region of interest" description="Disordered" evidence="3">
    <location>
        <begin position="150"/>
        <end position="252"/>
    </location>
</feature>
<sequence length="685" mass="73866">MVDSQGTTTFTLTFGAVTFCLAPKSDSQGNTGADAKQNVLTISSLQNDSATITLNNFSGVLRVKNTSASGEQPVPTADASIANAEEDNIMADASSVNNDNDVEASTSVANPVEDMPSPETKDDSNSCIKQKKGQQTLNFFGKSSKCTGAKPKVSFKRGSSESTVPVQSRKKTRSRDKSDGPVLLQKEEEDIDEEPRFEESEKTTFTLASLGQTMPSQESDHSLDEAESAETSEINTDNTNVEEKIQPNDNDAVMNDNFSFNVDELSRESIGSFSFITEQTPDKAKALSKGSVSPCARWGMSMTMIDHKRVLVYGGQTIDPTTQTARPLADLFVYDLLEKTWTKPINTEGVARCWHSANFLPDRQLLLCFGGDVVEEKTGKTITTDQVMVLDTEIMLWYPPTVSGQVPSGRSGHSASLLHKTNELVVFGGVKNGKWLNSLSVLDTNRWKWSTPKTIGDAPPPRSYHSATAIGGDDTTGETSEAASRVVVFGGNNDMKCFDTVHVLEQINEKMAWSHPKTSGEAPSPRTGHSATLLDDGFTILVYGGWDPNTEDGDDLVFGDSFLLDTKTWTWRSGPKARFTSNNAEATNGGLERVGHSAVLAPGGADGVQVLVFGGRLPECKFAADFQSLTSPQREAAPMCLFVLLGSSIMIVSRFSCNLSQSTTVAATRNCTIGDSTTVDVVLIP</sequence>
<dbReference type="HOGENOM" id="CLU_402022_0_0_1"/>
<evidence type="ECO:0000256" key="3">
    <source>
        <dbReference type="SAM" id="MobiDB-lite"/>
    </source>
</evidence>
<feature type="region of interest" description="Disordered" evidence="3">
    <location>
        <begin position="452"/>
        <end position="477"/>
    </location>
</feature>
<gene>
    <name evidence="4" type="ORF">THAPSDRAFT_23054</name>
</gene>
<feature type="compositionally biased region" description="Polar residues" evidence="3">
    <location>
        <begin position="96"/>
        <end position="109"/>
    </location>
</feature>
<dbReference type="Pfam" id="PF24681">
    <property type="entry name" value="Kelch_KLHDC2_KLHL20_DRC7"/>
    <property type="match status" value="2"/>
</dbReference>
<protein>
    <submittedName>
        <fullName evidence="4">Uncharacterized protein</fullName>
    </submittedName>
</protein>
<reference evidence="4 5" key="2">
    <citation type="journal article" date="2008" name="Nature">
        <title>The Phaeodactylum genome reveals the evolutionary history of diatom genomes.</title>
        <authorList>
            <person name="Bowler C."/>
            <person name="Allen A.E."/>
            <person name="Badger J.H."/>
            <person name="Grimwood J."/>
            <person name="Jabbari K."/>
            <person name="Kuo A."/>
            <person name="Maheswari U."/>
            <person name="Martens C."/>
            <person name="Maumus F."/>
            <person name="Otillar R.P."/>
            <person name="Rayko E."/>
            <person name="Salamov A."/>
            <person name="Vandepoele K."/>
            <person name="Beszteri B."/>
            <person name="Gruber A."/>
            <person name="Heijde M."/>
            <person name="Katinka M."/>
            <person name="Mock T."/>
            <person name="Valentin K."/>
            <person name="Verret F."/>
            <person name="Berges J.A."/>
            <person name="Brownlee C."/>
            <person name="Cadoret J.P."/>
            <person name="Chiovitti A."/>
            <person name="Choi C.J."/>
            <person name="Coesel S."/>
            <person name="De Martino A."/>
            <person name="Detter J.C."/>
            <person name="Durkin C."/>
            <person name="Falciatore A."/>
            <person name="Fournet J."/>
            <person name="Haruta M."/>
            <person name="Huysman M.J."/>
            <person name="Jenkins B.D."/>
            <person name="Jiroutova K."/>
            <person name="Jorgensen R.E."/>
            <person name="Joubert Y."/>
            <person name="Kaplan A."/>
            <person name="Kroger N."/>
            <person name="Kroth P.G."/>
            <person name="La Roche J."/>
            <person name="Lindquist E."/>
            <person name="Lommer M."/>
            <person name="Martin-Jezequel V."/>
            <person name="Lopez P.J."/>
            <person name="Lucas S."/>
            <person name="Mangogna M."/>
            <person name="McGinnis K."/>
            <person name="Medlin L.K."/>
            <person name="Montsant A."/>
            <person name="Oudot-Le Secq M.P."/>
            <person name="Napoli C."/>
            <person name="Obornik M."/>
            <person name="Parker M.S."/>
            <person name="Petit J.L."/>
            <person name="Porcel B.M."/>
            <person name="Poulsen N."/>
            <person name="Robison M."/>
            <person name="Rychlewski L."/>
            <person name="Rynearson T.A."/>
            <person name="Schmutz J."/>
            <person name="Shapiro H."/>
            <person name="Siaut M."/>
            <person name="Stanley M."/>
            <person name="Sussman M.R."/>
            <person name="Taylor A.R."/>
            <person name="Vardi A."/>
            <person name="von Dassow P."/>
            <person name="Vyverman W."/>
            <person name="Willis A."/>
            <person name="Wyrwicz L.S."/>
            <person name="Rokhsar D.S."/>
            <person name="Weissenbach J."/>
            <person name="Armbrust E.V."/>
            <person name="Green B.R."/>
            <person name="Van de Peer Y."/>
            <person name="Grigoriev I.V."/>
        </authorList>
    </citation>
    <scope>NUCLEOTIDE SEQUENCE [LARGE SCALE GENOMIC DNA]</scope>
    <source>
        <strain evidence="4 5">CCMP1335</strain>
    </source>
</reference>
<accession>B8C5H2</accession>
<feature type="region of interest" description="Disordered" evidence="3">
    <location>
        <begin position="96"/>
        <end position="128"/>
    </location>
</feature>
<name>B8C5H2_THAPS</name>
<evidence type="ECO:0000313" key="4">
    <source>
        <dbReference type="EMBL" id="EED91117.1"/>
    </source>
</evidence>
<dbReference type="Gene3D" id="2.120.10.80">
    <property type="entry name" value="Kelch-type beta propeller"/>
    <property type="match status" value="2"/>
</dbReference>
<keyword evidence="1" id="KW-0880">Kelch repeat</keyword>
<dbReference type="PANTHER" id="PTHR46093:SF3">
    <property type="entry name" value="ACYL-COA-BINDING DOMAIN-CONTAINING PROTEIN 4"/>
    <property type="match status" value="1"/>
</dbReference>
<dbReference type="PANTHER" id="PTHR46093">
    <property type="entry name" value="ACYL-COA-BINDING DOMAIN-CONTAINING PROTEIN 5"/>
    <property type="match status" value="1"/>
</dbReference>
<proteinExistence type="predicted"/>
<dbReference type="STRING" id="35128.B8C5H2"/>
<keyword evidence="5" id="KW-1185">Reference proteome</keyword>
<dbReference type="EMBL" id="CM000643">
    <property type="protein sequence ID" value="EED91117.1"/>
    <property type="molecule type" value="Genomic_DNA"/>
</dbReference>
<dbReference type="InterPro" id="IPR015915">
    <property type="entry name" value="Kelch-typ_b-propeller"/>
</dbReference>
<evidence type="ECO:0000313" key="5">
    <source>
        <dbReference type="Proteomes" id="UP000001449"/>
    </source>
</evidence>
<dbReference type="Proteomes" id="UP000001449">
    <property type="component" value="Chromosome 6"/>
</dbReference>